<accession>A0A0F9FG34</accession>
<sequence length="77" mass="9386">MCSRTTKDAFFSLGMQYIDVKVSLKVYIKVIYYRMWKIPLFHQSTIRRKFVAYNFNTKSYEYDKILSNYMADSSFFF</sequence>
<proteinExistence type="predicted"/>
<protein>
    <submittedName>
        <fullName evidence="1">Uncharacterized protein</fullName>
    </submittedName>
</protein>
<comment type="caution">
    <text evidence="1">The sequence shown here is derived from an EMBL/GenBank/DDBJ whole genome shotgun (WGS) entry which is preliminary data.</text>
</comment>
<dbReference type="EMBL" id="LAZR01021435">
    <property type="protein sequence ID" value="KKL85329.1"/>
    <property type="molecule type" value="Genomic_DNA"/>
</dbReference>
<reference evidence="1" key="1">
    <citation type="journal article" date="2015" name="Nature">
        <title>Complex archaea that bridge the gap between prokaryotes and eukaryotes.</title>
        <authorList>
            <person name="Spang A."/>
            <person name="Saw J.H."/>
            <person name="Jorgensen S.L."/>
            <person name="Zaremba-Niedzwiedzka K."/>
            <person name="Martijn J."/>
            <person name="Lind A.E."/>
            <person name="van Eijk R."/>
            <person name="Schleper C."/>
            <person name="Guy L."/>
            <person name="Ettema T.J."/>
        </authorList>
    </citation>
    <scope>NUCLEOTIDE SEQUENCE</scope>
</reference>
<name>A0A0F9FG34_9ZZZZ</name>
<gene>
    <name evidence="1" type="ORF">LCGC14_1955820</name>
</gene>
<evidence type="ECO:0000313" key="1">
    <source>
        <dbReference type="EMBL" id="KKL85329.1"/>
    </source>
</evidence>
<dbReference type="AlphaFoldDB" id="A0A0F9FG34"/>
<organism evidence="1">
    <name type="scientific">marine sediment metagenome</name>
    <dbReference type="NCBI Taxonomy" id="412755"/>
    <lineage>
        <taxon>unclassified sequences</taxon>
        <taxon>metagenomes</taxon>
        <taxon>ecological metagenomes</taxon>
    </lineage>
</organism>